<protein>
    <submittedName>
        <fullName evidence="2">Uncharacterized protein</fullName>
    </submittedName>
</protein>
<gene>
    <name evidence="2" type="ORF">ColLi_13089</name>
</gene>
<feature type="compositionally biased region" description="Polar residues" evidence="1">
    <location>
        <begin position="353"/>
        <end position="391"/>
    </location>
</feature>
<keyword evidence="3" id="KW-1185">Reference proteome</keyword>
<evidence type="ECO:0000313" key="2">
    <source>
        <dbReference type="EMBL" id="GJC90251.1"/>
    </source>
</evidence>
<sequence length="746" mass="82618">MAVDPITQLSNHWRTEFTAFVNSLHANRNDIYSRLTRLEADLAKEPYSADPCDVRRHIPGNVLPIVVAAIPTSRLNLGTQNSPKVRKLAEEFGITENRLLFSISYDLAQQGHNFFRALANIARLTHDWEPTLELLCRCARERRLRPLVGRRRRGLTLNDVEAAQQHLRQRSPAKTVAKPGPSRTRSAVASRTKAISPPPTEEEEDGETTPHRRHPSRDPSLSPEHSRRASTPTETDTPSQSSPGWRVSGRNAESDHEGSIAEKSSSAGKQVSEVENGGRGFNDTLFDDNFEFEASHVARVNDIDNETRNYDDGPNGEADASDDEEDGSLGWNFDDSYPSSGGQTDSVDEDSPNPKTTNPEIGSRPATTTSCAPITDSATSKPSASQVTQSAPPLVLDPAAQLATVQGTSTEEATDHRPKRRRISPMPPMAGQAVDTVRTEGEKLATEYFDMAVGRIAESQGHRFNYLNKREVEKMLQDNYEANKPIAKGVSQAALTILPILAASDQWIICVVEQDLRKVTEAYLFDPSGSNEHVELAQRHINAFVSHYLPTSLRRNCNLIRGATSRQARTEDSGIHAFLTVLSVITRRPVCAVVHVGVTRHMLAAFLRAEMACPVPDQDDANQAGDLEQFNRENPDITNTKQLLERVRAWRSARAAQHERDLSVMHETIIACGHVVKALLDASSVHLLDLEKLFAHEVYLCQLEGSPKGTFVRPRSTGILKGLEELSNEVELRRDALKQDRLADEQ</sequence>
<reference evidence="2 3" key="1">
    <citation type="submission" date="2021-07" db="EMBL/GenBank/DDBJ databases">
        <title>Genome data of Colletotrichum spaethianum.</title>
        <authorList>
            <person name="Utami Y.D."/>
            <person name="Hiruma K."/>
        </authorList>
    </citation>
    <scope>NUCLEOTIDE SEQUENCE [LARGE SCALE GENOMIC DNA]</scope>
    <source>
        <strain evidence="2 3">MAFF 242679</strain>
    </source>
</reference>
<feature type="compositionally biased region" description="Basic and acidic residues" evidence="1">
    <location>
        <begin position="293"/>
        <end position="311"/>
    </location>
</feature>
<organism evidence="2 3">
    <name type="scientific">Colletotrichum liriopes</name>
    <dbReference type="NCBI Taxonomy" id="708192"/>
    <lineage>
        <taxon>Eukaryota</taxon>
        <taxon>Fungi</taxon>
        <taxon>Dikarya</taxon>
        <taxon>Ascomycota</taxon>
        <taxon>Pezizomycotina</taxon>
        <taxon>Sordariomycetes</taxon>
        <taxon>Hypocreomycetidae</taxon>
        <taxon>Glomerellales</taxon>
        <taxon>Glomerellaceae</taxon>
        <taxon>Colletotrichum</taxon>
        <taxon>Colletotrichum spaethianum species complex</taxon>
    </lineage>
</organism>
<comment type="caution">
    <text evidence="2">The sequence shown here is derived from an EMBL/GenBank/DDBJ whole genome shotgun (WGS) entry which is preliminary data.</text>
</comment>
<dbReference type="Proteomes" id="UP001055172">
    <property type="component" value="Unassembled WGS sequence"/>
</dbReference>
<dbReference type="AlphaFoldDB" id="A0AA37M068"/>
<accession>A0AA37M068</accession>
<feature type="region of interest" description="Disordered" evidence="1">
    <location>
        <begin position="163"/>
        <end position="432"/>
    </location>
</feature>
<dbReference type="EMBL" id="BPPX01000051">
    <property type="protein sequence ID" value="GJC90251.1"/>
    <property type="molecule type" value="Genomic_DNA"/>
</dbReference>
<evidence type="ECO:0000256" key="1">
    <source>
        <dbReference type="SAM" id="MobiDB-lite"/>
    </source>
</evidence>
<name>A0AA37M068_9PEZI</name>
<evidence type="ECO:0000313" key="3">
    <source>
        <dbReference type="Proteomes" id="UP001055172"/>
    </source>
</evidence>
<feature type="compositionally biased region" description="Polar residues" evidence="1">
    <location>
        <begin position="229"/>
        <end position="243"/>
    </location>
</feature>
<proteinExistence type="predicted"/>